<dbReference type="Proteomes" id="UP000036395">
    <property type="component" value="Unassembled WGS sequence"/>
</dbReference>
<reference evidence="2 3" key="1">
    <citation type="submission" date="2015-02" db="EMBL/GenBank/DDBJ databases">
        <title>Pseudomonas helleri sp. nov. and Pseudomonas weihenstephanensis sp. nov., isolated from raw cows milk.</title>
        <authorList>
            <person name="von Neubeck M."/>
            <person name="Huptas C."/>
            <person name="Wenning M."/>
            <person name="Scherer S."/>
        </authorList>
    </citation>
    <scope>NUCLEOTIDE SEQUENCE [LARGE SCALE GENOMIC DNA]</scope>
    <source>
        <strain evidence="2 3">DSM 21104</strain>
    </source>
</reference>
<protein>
    <submittedName>
        <fullName evidence="2">Uncharacterized protein</fullName>
    </submittedName>
</protein>
<accession>A0A0J6GQP5</accession>
<dbReference type="EMBL" id="JYLA01000004">
    <property type="protein sequence ID" value="KMM84708.1"/>
    <property type="molecule type" value="Genomic_DNA"/>
</dbReference>
<gene>
    <name evidence="2" type="ORF">TU78_10875</name>
</gene>
<sequence length="116" mass="13046">MEDGYLMVATRHCGAPTNNIQCEKDCFFVSLFARNLIQKGKTPLKIRLNSNPRRKNRQKSEIYRDMSTLHNGLLYCPTKRCLIVRSLIGVAASKTDQYPSTSSPADAKAKRAAQQV</sequence>
<dbReference type="AlphaFoldDB" id="A0A0J6GQP5"/>
<feature type="region of interest" description="Disordered" evidence="1">
    <location>
        <begin position="94"/>
        <end position="116"/>
    </location>
</feature>
<dbReference type="PATRIC" id="fig|47884.3.peg.2610"/>
<organism evidence="2 3">
    <name type="scientific">Pseudomonas taetrolens</name>
    <dbReference type="NCBI Taxonomy" id="47884"/>
    <lineage>
        <taxon>Bacteria</taxon>
        <taxon>Pseudomonadati</taxon>
        <taxon>Pseudomonadota</taxon>
        <taxon>Gammaproteobacteria</taxon>
        <taxon>Pseudomonadales</taxon>
        <taxon>Pseudomonadaceae</taxon>
        <taxon>Pseudomonas</taxon>
    </lineage>
</organism>
<name>A0A0J6GQP5_PSETA</name>
<comment type="caution">
    <text evidence="2">The sequence shown here is derived from an EMBL/GenBank/DDBJ whole genome shotgun (WGS) entry which is preliminary data.</text>
</comment>
<evidence type="ECO:0000256" key="1">
    <source>
        <dbReference type="SAM" id="MobiDB-lite"/>
    </source>
</evidence>
<evidence type="ECO:0000313" key="2">
    <source>
        <dbReference type="EMBL" id="KMM84708.1"/>
    </source>
</evidence>
<feature type="compositionally biased region" description="Polar residues" evidence="1">
    <location>
        <begin position="94"/>
        <end position="104"/>
    </location>
</feature>
<proteinExistence type="predicted"/>
<dbReference type="STRING" id="47884.SAMN04490203_0360"/>
<evidence type="ECO:0000313" key="3">
    <source>
        <dbReference type="Proteomes" id="UP000036395"/>
    </source>
</evidence>